<name>A0A644WB56_9ZZZZ</name>
<dbReference type="PROSITE" id="PS51257">
    <property type="entry name" value="PROKAR_LIPOPROTEIN"/>
    <property type="match status" value="1"/>
</dbReference>
<evidence type="ECO:0000313" key="1">
    <source>
        <dbReference type="EMBL" id="MPM01056.1"/>
    </source>
</evidence>
<protein>
    <recommendedName>
        <fullName evidence="2">Lipoprotein</fullName>
    </recommendedName>
</protein>
<gene>
    <name evidence="1" type="ORF">SDC9_47294</name>
</gene>
<organism evidence="1">
    <name type="scientific">bioreactor metagenome</name>
    <dbReference type="NCBI Taxonomy" id="1076179"/>
    <lineage>
        <taxon>unclassified sequences</taxon>
        <taxon>metagenomes</taxon>
        <taxon>ecological metagenomes</taxon>
    </lineage>
</organism>
<sequence length="222" mass="25349">MLKKVLLILVSGIMAASLVSCGNSKKQEVSETKEPVKVEEKVFIGEGEWASDYTKDQVSVLNSEISTRIEDVARFYDLEYSKEEKVKESNGETINDNNIYVDNLNPEPNRMESMYYGFKMYGEDMASGSLNLKIGFKLDVNQIKTEDKFNFEETSIAEFSEAMTNNPERDYSELDSQIKDIIINKNADGTIETNLNGLVETITIKDDFLLYKLDSKKYDFKK</sequence>
<accession>A0A644WB56</accession>
<comment type="caution">
    <text evidence="1">The sequence shown here is derived from an EMBL/GenBank/DDBJ whole genome shotgun (WGS) entry which is preliminary data.</text>
</comment>
<dbReference type="EMBL" id="VSSQ01000771">
    <property type="protein sequence ID" value="MPM01056.1"/>
    <property type="molecule type" value="Genomic_DNA"/>
</dbReference>
<reference evidence="1" key="1">
    <citation type="submission" date="2019-08" db="EMBL/GenBank/DDBJ databases">
        <authorList>
            <person name="Kucharzyk K."/>
            <person name="Murdoch R.W."/>
            <person name="Higgins S."/>
            <person name="Loffler F."/>
        </authorList>
    </citation>
    <scope>NUCLEOTIDE SEQUENCE</scope>
</reference>
<evidence type="ECO:0008006" key="2">
    <source>
        <dbReference type="Google" id="ProtNLM"/>
    </source>
</evidence>
<dbReference type="AlphaFoldDB" id="A0A644WB56"/>
<proteinExistence type="predicted"/>